<keyword evidence="13" id="KW-0675">Receptor</keyword>
<keyword evidence="11" id="KW-0067">ATP-binding</keyword>
<proteinExistence type="predicted"/>
<name>A0A418WPC2_9SPHN</name>
<comment type="caution">
    <text evidence="16">The sequence shown here is derived from an EMBL/GenBank/DDBJ whole genome shotgun (WGS) entry which is preliminary data.</text>
</comment>
<keyword evidence="3" id="KW-0600">Photoreceptor protein</keyword>
<dbReference type="SMART" id="SM00091">
    <property type="entry name" value="PAS"/>
    <property type="match status" value="1"/>
</dbReference>
<evidence type="ECO:0000259" key="14">
    <source>
        <dbReference type="PROSITE" id="PS50112"/>
    </source>
</evidence>
<keyword evidence="6" id="KW-0285">Flavoprotein</keyword>
<dbReference type="InterPro" id="IPR029016">
    <property type="entry name" value="GAF-like_dom_sf"/>
</dbReference>
<organism evidence="16 17">
    <name type="scientific">Sphingomonas cavernae</name>
    <dbReference type="NCBI Taxonomy" id="2320861"/>
    <lineage>
        <taxon>Bacteria</taxon>
        <taxon>Pseudomonadati</taxon>
        <taxon>Pseudomonadota</taxon>
        <taxon>Alphaproteobacteria</taxon>
        <taxon>Sphingomonadales</taxon>
        <taxon>Sphingomonadaceae</taxon>
        <taxon>Sphingomonas</taxon>
    </lineage>
</organism>
<evidence type="ECO:0000313" key="17">
    <source>
        <dbReference type="Proteomes" id="UP000286100"/>
    </source>
</evidence>
<dbReference type="NCBIfam" id="TIGR00229">
    <property type="entry name" value="sensory_box"/>
    <property type="match status" value="1"/>
</dbReference>
<dbReference type="CDD" id="cd00130">
    <property type="entry name" value="PAS"/>
    <property type="match status" value="1"/>
</dbReference>
<dbReference type="GO" id="GO:0005524">
    <property type="term" value="F:ATP binding"/>
    <property type="evidence" value="ECO:0007669"/>
    <property type="project" value="UniProtKB-KW"/>
</dbReference>
<dbReference type="AlphaFoldDB" id="A0A418WPC2"/>
<protein>
    <recommendedName>
        <fullName evidence="2">histidine kinase</fullName>
        <ecNumber evidence="2">2.7.13.3</ecNumber>
    </recommendedName>
</protein>
<evidence type="ECO:0000256" key="12">
    <source>
        <dbReference type="ARBA" id="ARBA00022991"/>
    </source>
</evidence>
<dbReference type="Gene3D" id="3.30.450.40">
    <property type="match status" value="1"/>
</dbReference>
<dbReference type="InterPro" id="IPR000700">
    <property type="entry name" value="PAS-assoc_C"/>
</dbReference>
<feature type="domain" description="PAC" evidence="15">
    <location>
        <begin position="247"/>
        <end position="299"/>
    </location>
</feature>
<evidence type="ECO:0000256" key="1">
    <source>
        <dbReference type="ARBA" id="ARBA00000085"/>
    </source>
</evidence>
<keyword evidence="12" id="KW-0157">Chromophore</keyword>
<evidence type="ECO:0000313" key="16">
    <source>
        <dbReference type="EMBL" id="RJF93075.1"/>
    </source>
</evidence>
<dbReference type="InterPro" id="IPR036890">
    <property type="entry name" value="HATPase_C_sf"/>
</dbReference>
<dbReference type="Gene3D" id="3.30.450.20">
    <property type="entry name" value="PAS domain"/>
    <property type="match status" value="1"/>
</dbReference>
<evidence type="ECO:0000256" key="13">
    <source>
        <dbReference type="ARBA" id="ARBA00023170"/>
    </source>
</evidence>
<dbReference type="EC" id="2.7.13.3" evidence="2"/>
<evidence type="ECO:0000256" key="6">
    <source>
        <dbReference type="ARBA" id="ARBA00022630"/>
    </source>
</evidence>
<dbReference type="InterPro" id="IPR000014">
    <property type="entry name" value="PAS"/>
</dbReference>
<evidence type="ECO:0000256" key="5">
    <source>
        <dbReference type="ARBA" id="ARBA00022606"/>
    </source>
</evidence>
<dbReference type="InterPro" id="IPR035965">
    <property type="entry name" value="PAS-like_dom_sf"/>
</dbReference>
<dbReference type="SUPFAM" id="SSF55781">
    <property type="entry name" value="GAF domain-like"/>
    <property type="match status" value="1"/>
</dbReference>
<gene>
    <name evidence="16" type="ORF">D3876_01485</name>
</gene>
<evidence type="ECO:0000256" key="10">
    <source>
        <dbReference type="ARBA" id="ARBA00022777"/>
    </source>
</evidence>
<dbReference type="OrthoDB" id="9760752at2"/>
<dbReference type="PROSITE" id="PS50112">
    <property type="entry name" value="PAS"/>
    <property type="match status" value="1"/>
</dbReference>
<dbReference type="SMART" id="SM00911">
    <property type="entry name" value="HWE_HK"/>
    <property type="match status" value="1"/>
</dbReference>
<dbReference type="SUPFAM" id="SSF55874">
    <property type="entry name" value="ATPase domain of HSP90 chaperone/DNA topoisomerase II/histidine kinase"/>
    <property type="match status" value="1"/>
</dbReference>
<dbReference type="EMBL" id="QYUM01000002">
    <property type="protein sequence ID" value="RJF93075.1"/>
    <property type="molecule type" value="Genomic_DNA"/>
</dbReference>
<keyword evidence="7" id="KW-0288">FMN</keyword>
<keyword evidence="4" id="KW-0597">Phosphoprotein</keyword>
<dbReference type="GO" id="GO:0004673">
    <property type="term" value="F:protein histidine kinase activity"/>
    <property type="evidence" value="ECO:0007669"/>
    <property type="project" value="UniProtKB-EC"/>
</dbReference>
<dbReference type="Proteomes" id="UP000286100">
    <property type="component" value="Unassembled WGS sequence"/>
</dbReference>
<dbReference type="Pfam" id="PF01590">
    <property type="entry name" value="GAF"/>
    <property type="match status" value="1"/>
</dbReference>
<keyword evidence="5" id="KW-0716">Sensory transduction</keyword>
<dbReference type="InterPro" id="IPR003018">
    <property type="entry name" value="GAF"/>
</dbReference>
<dbReference type="GO" id="GO:0009881">
    <property type="term" value="F:photoreceptor activity"/>
    <property type="evidence" value="ECO:0007669"/>
    <property type="project" value="UniProtKB-KW"/>
</dbReference>
<dbReference type="FunFam" id="3.30.450.20:FF:000099">
    <property type="entry name" value="Sensory box sensor histidine kinase"/>
    <property type="match status" value="1"/>
</dbReference>
<comment type="catalytic activity">
    <reaction evidence="1">
        <text>ATP + protein L-histidine = ADP + protein N-phospho-L-histidine.</text>
        <dbReference type="EC" id="2.7.13.3"/>
    </reaction>
</comment>
<dbReference type="SUPFAM" id="SSF55785">
    <property type="entry name" value="PYP-like sensor domain (PAS domain)"/>
    <property type="match status" value="1"/>
</dbReference>
<evidence type="ECO:0000256" key="4">
    <source>
        <dbReference type="ARBA" id="ARBA00022553"/>
    </source>
</evidence>
<dbReference type="SMART" id="SM00065">
    <property type="entry name" value="GAF"/>
    <property type="match status" value="1"/>
</dbReference>
<keyword evidence="17" id="KW-1185">Reference proteome</keyword>
<keyword evidence="9" id="KW-0547">Nucleotide-binding</keyword>
<evidence type="ECO:0000256" key="8">
    <source>
        <dbReference type="ARBA" id="ARBA00022679"/>
    </source>
</evidence>
<feature type="domain" description="PAS" evidence="14">
    <location>
        <begin position="174"/>
        <end position="244"/>
    </location>
</feature>
<evidence type="ECO:0000259" key="15">
    <source>
        <dbReference type="PROSITE" id="PS50113"/>
    </source>
</evidence>
<dbReference type="PROSITE" id="PS50113">
    <property type="entry name" value="PAC"/>
    <property type="match status" value="1"/>
</dbReference>
<dbReference type="InterPro" id="IPR013655">
    <property type="entry name" value="PAS_fold_3"/>
</dbReference>
<evidence type="ECO:0000256" key="3">
    <source>
        <dbReference type="ARBA" id="ARBA00022543"/>
    </source>
</evidence>
<sequence length="498" mass="55710">MVTFDEEQRAQILADYGVLDVQPEDRFDAIVTFAGELCEAPIALIAFVGRDRQWYKAARGIDICETPREHSFCAHAMLGDAPMIVPDARQDPRFVDNPLVAGSPGIRFYAGAPLVSREGVPLGSLCVIDMVPRAGLTPLQQQGLNVLAAQVMALLEARRQLRLVEAHDRLLAESEHKFRILADTMPQMIWSALPDGHNDYFNARWYEYTGVDEGETDGHEWDRVFHPEDQPLAWAAWRRSLATGETYEIEYRMRHHSGEYRWALGRALPMRDADGHIMRWFGTCTDIHDTRLAAEQRELVAHELSHRIKNIFAVIAGLINLSARTRPEMRDLAEDLRTRVLALGRAHDFVRPNGSASNQEVKHARLQGLLVELFSPYGDDDQPRLDVTGADPPIDDRSATPLALLFHELATNASKYGALSVARGRVTVEIVNEGGDCVILWRESGGPKIDHVPEFTGFGSRLIALSIGAQLHGTIDKDWTDEGLSARIRIPVESLARR</sequence>
<dbReference type="Pfam" id="PF07536">
    <property type="entry name" value="HWE_HK"/>
    <property type="match status" value="1"/>
</dbReference>
<reference evidence="16 17" key="1">
    <citation type="submission" date="2018-09" db="EMBL/GenBank/DDBJ databases">
        <authorList>
            <person name="Zhu H."/>
        </authorList>
    </citation>
    <scope>NUCLEOTIDE SEQUENCE [LARGE SCALE GENOMIC DNA]</scope>
    <source>
        <strain evidence="16 17">K2R01-6</strain>
    </source>
</reference>
<dbReference type="PANTHER" id="PTHR43102:SF2">
    <property type="entry name" value="GAF DOMAIN-CONTAINING PROTEIN"/>
    <property type="match status" value="1"/>
</dbReference>
<dbReference type="SMART" id="SM00086">
    <property type="entry name" value="PAC"/>
    <property type="match status" value="1"/>
</dbReference>
<keyword evidence="10" id="KW-0418">Kinase</keyword>
<dbReference type="Gene3D" id="3.30.565.10">
    <property type="entry name" value="Histidine kinase-like ATPase, C-terminal domain"/>
    <property type="match status" value="1"/>
</dbReference>
<dbReference type="InterPro" id="IPR011102">
    <property type="entry name" value="Sig_transdc_His_kinase_HWE"/>
</dbReference>
<evidence type="ECO:0000256" key="7">
    <source>
        <dbReference type="ARBA" id="ARBA00022643"/>
    </source>
</evidence>
<evidence type="ECO:0000256" key="9">
    <source>
        <dbReference type="ARBA" id="ARBA00022741"/>
    </source>
</evidence>
<dbReference type="Pfam" id="PF08447">
    <property type="entry name" value="PAS_3"/>
    <property type="match status" value="1"/>
</dbReference>
<dbReference type="InterPro" id="IPR001610">
    <property type="entry name" value="PAC"/>
</dbReference>
<dbReference type="PANTHER" id="PTHR43102">
    <property type="entry name" value="SLR1143 PROTEIN"/>
    <property type="match status" value="1"/>
</dbReference>
<evidence type="ECO:0000256" key="2">
    <source>
        <dbReference type="ARBA" id="ARBA00012438"/>
    </source>
</evidence>
<evidence type="ECO:0000256" key="11">
    <source>
        <dbReference type="ARBA" id="ARBA00022840"/>
    </source>
</evidence>
<accession>A0A418WPC2</accession>
<keyword evidence="8" id="KW-0808">Transferase</keyword>